<keyword evidence="1" id="KW-0677">Repeat</keyword>
<reference evidence="4" key="1">
    <citation type="submission" date="2022-07" db="EMBL/GenBank/DDBJ databases">
        <title>Phylogenomic reconstructions and comparative analyses of Kickxellomycotina fungi.</title>
        <authorList>
            <person name="Reynolds N.K."/>
            <person name="Stajich J.E."/>
            <person name="Barry K."/>
            <person name="Grigoriev I.V."/>
            <person name="Crous P."/>
            <person name="Smith M.E."/>
        </authorList>
    </citation>
    <scope>NUCLEOTIDE SEQUENCE</scope>
    <source>
        <strain evidence="4">NBRC 32514</strain>
    </source>
</reference>
<evidence type="ECO:0000313" key="4">
    <source>
        <dbReference type="EMBL" id="KAJ1721349.1"/>
    </source>
</evidence>
<dbReference type="Gene3D" id="1.25.40.10">
    <property type="entry name" value="Tetratricopeptide repeat domain"/>
    <property type="match status" value="2"/>
</dbReference>
<dbReference type="PANTHER" id="PTHR47447:SF17">
    <property type="entry name" value="OS12G0638900 PROTEIN"/>
    <property type="match status" value="1"/>
</dbReference>
<accession>A0A9W7XUZ3</accession>
<evidence type="ECO:0000256" key="2">
    <source>
        <dbReference type="SAM" id="MobiDB-lite"/>
    </source>
</evidence>
<evidence type="ECO:0000313" key="5">
    <source>
        <dbReference type="Proteomes" id="UP001149813"/>
    </source>
</evidence>
<name>A0A9W7XUZ3_9FUNG</name>
<protein>
    <recommendedName>
        <fullName evidence="3">Pentatricopeptide repeat-containing protein-mitochondrial domain-containing protein</fullName>
    </recommendedName>
</protein>
<evidence type="ECO:0000259" key="3">
    <source>
        <dbReference type="Pfam" id="PF23276"/>
    </source>
</evidence>
<comment type="caution">
    <text evidence="4">The sequence shown here is derived from an EMBL/GenBank/DDBJ whole genome shotgun (WGS) entry which is preliminary data.</text>
</comment>
<proteinExistence type="predicted"/>
<sequence length="599" mass="63973">MLGRLTRAARGLAPLRRRTYSTGLMDDDVVAALASDSSLTSRVQAIVHPSTYDQIARTKEVAQNARVLQRDTGQQLFADAQQQRATLGARLWELYKQQRQQRADEMTAEDHAALLSGFSSLRDGVGCAQVLQDMRLAGHTVDAAQLQAALHASTTAPAVLAVGRHLPQKPDAALDRLYHARLVGSLARAGQAEYAWAVALSMQARGVPPDSECVRPLVVALADAAEPSVALRAAQWGEAHGVALPPPVLLRLLRSVGRHSGDCAAFAELWHRLRACAGPGELPVEEDCLAGLRLAARSGDHGLAQSIVGHLRARGFPLRDFYVEALVLALARAGLWARAFEVLAEARAAGACRSANSVRGLARLLADTRASDSAAAATAADADAAAAAELGDRAFAALQQTPASLAADSVTLDALVSGIASAGHPAEALSRLQSWYDELSQRRTLSSYTGVLRACIYPSNQRVAEQLLRLMLDADGLEPSADVLEMMVRVSLGQFNYEDAFVYLDAIKAAGRAPQWATYAALARRCAVAGDPRAAVALREMRELGLPVTDALQAYVDARGRSPRHEARSRGSRSRGKTRKASREPQPPSEPSDGIDFEV</sequence>
<dbReference type="AlphaFoldDB" id="A0A9W7XUZ3"/>
<dbReference type="InterPro" id="IPR011990">
    <property type="entry name" value="TPR-like_helical_dom_sf"/>
</dbReference>
<dbReference type="Pfam" id="PF23276">
    <property type="entry name" value="TPR_24"/>
    <property type="match status" value="1"/>
</dbReference>
<dbReference type="Proteomes" id="UP001149813">
    <property type="component" value="Unassembled WGS sequence"/>
</dbReference>
<keyword evidence="5" id="KW-1185">Reference proteome</keyword>
<organism evidence="4 5">
    <name type="scientific">Coemansia erecta</name>
    <dbReference type="NCBI Taxonomy" id="147472"/>
    <lineage>
        <taxon>Eukaryota</taxon>
        <taxon>Fungi</taxon>
        <taxon>Fungi incertae sedis</taxon>
        <taxon>Zoopagomycota</taxon>
        <taxon>Kickxellomycotina</taxon>
        <taxon>Kickxellomycetes</taxon>
        <taxon>Kickxellales</taxon>
        <taxon>Kickxellaceae</taxon>
        <taxon>Coemansia</taxon>
    </lineage>
</organism>
<dbReference type="PANTHER" id="PTHR47447">
    <property type="entry name" value="OS03G0856100 PROTEIN"/>
    <property type="match status" value="1"/>
</dbReference>
<dbReference type="EMBL" id="JANBOJ010000178">
    <property type="protein sequence ID" value="KAJ1721349.1"/>
    <property type="molecule type" value="Genomic_DNA"/>
</dbReference>
<feature type="compositionally biased region" description="Basic and acidic residues" evidence="2">
    <location>
        <begin position="558"/>
        <end position="569"/>
    </location>
</feature>
<feature type="compositionally biased region" description="Basic residues" evidence="2">
    <location>
        <begin position="570"/>
        <end position="580"/>
    </location>
</feature>
<dbReference type="InterPro" id="IPR057027">
    <property type="entry name" value="TPR_mt"/>
</dbReference>
<feature type="region of interest" description="Disordered" evidence="2">
    <location>
        <begin position="557"/>
        <end position="599"/>
    </location>
</feature>
<feature type="domain" description="Pentatricopeptide repeat-containing protein-mitochondrial" evidence="3">
    <location>
        <begin position="288"/>
        <end position="427"/>
    </location>
</feature>
<gene>
    <name evidence="4" type="ORF">LPJ53_004128</name>
</gene>
<evidence type="ECO:0000256" key="1">
    <source>
        <dbReference type="ARBA" id="ARBA00022737"/>
    </source>
</evidence>
<dbReference type="OrthoDB" id="185373at2759"/>